<reference evidence="7" key="2">
    <citation type="journal article" date="2017" name="Nat. Plants">
        <title>The Aegilops tauschii genome reveals multiple impacts of transposons.</title>
        <authorList>
            <person name="Zhao G."/>
            <person name="Zou C."/>
            <person name="Li K."/>
            <person name="Wang K."/>
            <person name="Li T."/>
            <person name="Gao L."/>
            <person name="Zhang X."/>
            <person name="Wang H."/>
            <person name="Yang Z."/>
            <person name="Liu X."/>
            <person name="Jiang W."/>
            <person name="Mao L."/>
            <person name="Kong X."/>
            <person name="Jiao Y."/>
            <person name="Jia J."/>
        </authorList>
    </citation>
    <scope>NUCLEOTIDE SEQUENCE [LARGE SCALE GENOMIC DNA]</scope>
    <source>
        <strain evidence="7">cv. AL8/78</strain>
    </source>
</reference>
<keyword evidence="7" id="KW-1185">Reference proteome</keyword>
<organism evidence="6 7">
    <name type="scientific">Aegilops tauschii subsp. strangulata</name>
    <name type="common">Goatgrass</name>
    <dbReference type="NCBI Taxonomy" id="200361"/>
    <lineage>
        <taxon>Eukaryota</taxon>
        <taxon>Viridiplantae</taxon>
        <taxon>Streptophyta</taxon>
        <taxon>Embryophyta</taxon>
        <taxon>Tracheophyta</taxon>
        <taxon>Spermatophyta</taxon>
        <taxon>Magnoliopsida</taxon>
        <taxon>Liliopsida</taxon>
        <taxon>Poales</taxon>
        <taxon>Poaceae</taxon>
        <taxon>BOP clade</taxon>
        <taxon>Pooideae</taxon>
        <taxon>Triticodae</taxon>
        <taxon>Triticeae</taxon>
        <taxon>Triticinae</taxon>
        <taxon>Aegilops</taxon>
    </lineage>
</organism>
<accession>A0A453BT72</accession>
<dbReference type="SMART" id="SM00043">
    <property type="entry name" value="CY"/>
    <property type="match status" value="1"/>
</dbReference>
<dbReference type="Gene3D" id="3.10.450.10">
    <property type="match status" value="1"/>
</dbReference>
<dbReference type="STRING" id="200361.A0A453BT72"/>
<evidence type="ECO:0000313" key="7">
    <source>
        <dbReference type="Proteomes" id="UP000015105"/>
    </source>
</evidence>
<reference evidence="6" key="3">
    <citation type="journal article" date="2017" name="Nature">
        <title>Genome sequence of the progenitor of the wheat D genome Aegilops tauschii.</title>
        <authorList>
            <person name="Luo M.C."/>
            <person name="Gu Y.Q."/>
            <person name="Puiu D."/>
            <person name="Wang H."/>
            <person name="Twardziok S.O."/>
            <person name="Deal K.R."/>
            <person name="Huo N."/>
            <person name="Zhu T."/>
            <person name="Wang L."/>
            <person name="Wang Y."/>
            <person name="McGuire P.E."/>
            <person name="Liu S."/>
            <person name="Long H."/>
            <person name="Ramasamy R.K."/>
            <person name="Rodriguez J.C."/>
            <person name="Van S.L."/>
            <person name="Yuan L."/>
            <person name="Wang Z."/>
            <person name="Xia Z."/>
            <person name="Xiao L."/>
            <person name="Anderson O.D."/>
            <person name="Ouyang S."/>
            <person name="Liang Y."/>
            <person name="Zimin A.V."/>
            <person name="Pertea G."/>
            <person name="Qi P."/>
            <person name="Bennetzen J.L."/>
            <person name="Dai X."/>
            <person name="Dawson M.W."/>
            <person name="Muller H.G."/>
            <person name="Kugler K."/>
            <person name="Rivarola-Duarte L."/>
            <person name="Spannagl M."/>
            <person name="Mayer K.F.X."/>
            <person name="Lu F.H."/>
            <person name="Bevan M.W."/>
            <person name="Leroy P."/>
            <person name="Li P."/>
            <person name="You F.M."/>
            <person name="Sun Q."/>
            <person name="Liu Z."/>
            <person name="Lyons E."/>
            <person name="Wicker T."/>
            <person name="Salzberg S.L."/>
            <person name="Devos K.M."/>
            <person name="Dvorak J."/>
        </authorList>
    </citation>
    <scope>NUCLEOTIDE SEQUENCE [LARGE SCALE GENOMIC DNA]</scope>
    <source>
        <strain evidence="6">cv. AL8/78</strain>
    </source>
</reference>
<evidence type="ECO:0000313" key="6">
    <source>
        <dbReference type="EnsemblPlants" id="AET2Gv20624400.1"/>
    </source>
</evidence>
<dbReference type="InterPro" id="IPR018073">
    <property type="entry name" value="Prot_inh_cystat_CS"/>
</dbReference>
<evidence type="ECO:0000256" key="4">
    <source>
        <dbReference type="ARBA" id="ARBA00022821"/>
    </source>
</evidence>
<dbReference type="Proteomes" id="UP000015105">
    <property type="component" value="Chromosome 2D"/>
</dbReference>
<dbReference type="CDD" id="cd00042">
    <property type="entry name" value="CY"/>
    <property type="match status" value="1"/>
</dbReference>
<feature type="domain" description="Cystatin" evidence="5">
    <location>
        <begin position="108"/>
        <end position="214"/>
    </location>
</feature>
<reference evidence="6" key="5">
    <citation type="journal article" date="2021" name="G3 (Bethesda)">
        <title>Aegilops tauschii genome assembly Aet v5.0 features greater sequence contiguity and improved annotation.</title>
        <authorList>
            <person name="Wang L."/>
            <person name="Zhu T."/>
            <person name="Rodriguez J.C."/>
            <person name="Deal K.R."/>
            <person name="Dubcovsky J."/>
            <person name="McGuire P.E."/>
            <person name="Lux T."/>
            <person name="Spannagl M."/>
            <person name="Mayer K.F.X."/>
            <person name="Baldrich P."/>
            <person name="Meyers B.C."/>
            <person name="Huo N."/>
            <person name="Gu Y.Q."/>
            <person name="Zhou H."/>
            <person name="Devos K.M."/>
            <person name="Bennetzen J.L."/>
            <person name="Unver T."/>
            <person name="Budak H."/>
            <person name="Gulick P.J."/>
            <person name="Galiba G."/>
            <person name="Kalapos B."/>
            <person name="Nelson D.R."/>
            <person name="Li P."/>
            <person name="You F.M."/>
            <person name="Luo M.C."/>
            <person name="Dvorak J."/>
        </authorList>
    </citation>
    <scope>NUCLEOTIDE SEQUENCE [LARGE SCALE GENOMIC DNA]</scope>
    <source>
        <strain evidence="6">cv. AL8/78</strain>
    </source>
</reference>
<name>A0A453BT72_AEGTS</name>
<comment type="similarity">
    <text evidence="1">Belongs to the cystatin family. Phytocystatin subfamily.</text>
</comment>
<dbReference type="Pfam" id="PF16845">
    <property type="entry name" value="SQAPI"/>
    <property type="match status" value="1"/>
</dbReference>
<dbReference type="GO" id="GO:0004869">
    <property type="term" value="F:cysteine-type endopeptidase inhibitor activity"/>
    <property type="evidence" value="ECO:0007669"/>
    <property type="project" value="UniProtKB-KW"/>
</dbReference>
<proteinExistence type="inferred from homology"/>
<keyword evidence="2" id="KW-0646">Protease inhibitor</keyword>
<dbReference type="Gramene" id="AET2Gv20624400.1">
    <property type="protein sequence ID" value="AET2Gv20624400.1"/>
    <property type="gene ID" value="AET2Gv20624400"/>
</dbReference>
<dbReference type="PANTHER" id="PTHR47373:SF2">
    <property type="entry name" value="CYSTEINE PROTEINASE INHIBITOR 10"/>
    <property type="match status" value="1"/>
</dbReference>
<dbReference type="InterPro" id="IPR046350">
    <property type="entry name" value="Cystatin_sf"/>
</dbReference>
<reference evidence="7" key="1">
    <citation type="journal article" date="2014" name="Science">
        <title>Ancient hybridizations among the ancestral genomes of bread wheat.</title>
        <authorList>
            <consortium name="International Wheat Genome Sequencing Consortium,"/>
            <person name="Marcussen T."/>
            <person name="Sandve S.R."/>
            <person name="Heier L."/>
            <person name="Spannagl M."/>
            <person name="Pfeifer M."/>
            <person name="Jakobsen K.S."/>
            <person name="Wulff B.B."/>
            <person name="Steuernagel B."/>
            <person name="Mayer K.F."/>
            <person name="Olsen O.A."/>
        </authorList>
    </citation>
    <scope>NUCLEOTIDE SEQUENCE [LARGE SCALE GENOMIC DNA]</scope>
    <source>
        <strain evidence="7">cv. AL8/78</strain>
    </source>
</reference>
<protein>
    <recommendedName>
        <fullName evidence="5">Cystatin domain-containing protein</fullName>
    </recommendedName>
</protein>
<reference evidence="6" key="4">
    <citation type="submission" date="2019-03" db="UniProtKB">
        <authorList>
            <consortium name="EnsemblPlants"/>
        </authorList>
    </citation>
    <scope>IDENTIFICATION</scope>
</reference>
<keyword evidence="4" id="KW-0611">Plant defense</keyword>
<dbReference type="AlphaFoldDB" id="A0A453BT72"/>
<dbReference type="InterPro" id="IPR000010">
    <property type="entry name" value="Cystatin_dom"/>
</dbReference>
<sequence>KTINIRYLAVPFVIVDNLLPTFTRKKKKTSCLLNGTNRYITHEINGLKCGRVLKFIYIIWTYCPSPTHRTTKMATSTTAAISCLLLLATLTIAAAEIRHPQAPAVAGGAVGGRTEIRDVGKNKLVQSLGRFAVSEHNRRLSHGGGPVNNGDPVKVQLVFTAVAAAQKQVASGVVYYLKVIARDRAGGGGDRPFDAVVVVKAWIKSKELVSLMPSPK</sequence>
<evidence type="ECO:0000256" key="2">
    <source>
        <dbReference type="ARBA" id="ARBA00022690"/>
    </source>
</evidence>
<dbReference type="EnsemblPlants" id="AET2Gv20624400.1">
    <property type="protein sequence ID" value="AET2Gv20624400.1"/>
    <property type="gene ID" value="AET2Gv20624400"/>
</dbReference>
<evidence type="ECO:0000256" key="1">
    <source>
        <dbReference type="ARBA" id="ARBA00007233"/>
    </source>
</evidence>
<dbReference type="GO" id="GO:0006952">
    <property type="term" value="P:defense response"/>
    <property type="evidence" value="ECO:0007669"/>
    <property type="project" value="UniProtKB-KW"/>
</dbReference>
<dbReference type="SUPFAM" id="SSF54403">
    <property type="entry name" value="Cystatin/monellin"/>
    <property type="match status" value="1"/>
</dbReference>
<evidence type="ECO:0000256" key="3">
    <source>
        <dbReference type="ARBA" id="ARBA00022704"/>
    </source>
</evidence>
<evidence type="ECO:0000259" key="5">
    <source>
        <dbReference type="SMART" id="SM00043"/>
    </source>
</evidence>
<dbReference type="PROSITE" id="PS00287">
    <property type="entry name" value="CYSTATIN"/>
    <property type="match status" value="1"/>
</dbReference>
<keyword evidence="3" id="KW-0789">Thiol protease inhibitor</keyword>
<dbReference type="PANTHER" id="PTHR47373">
    <property type="entry name" value="CYSTEINE PROTEINASE INHIBITOR 2"/>
    <property type="match status" value="1"/>
</dbReference>